<dbReference type="EMBL" id="FQXG01000002">
    <property type="protein sequence ID" value="SHH32204.1"/>
    <property type="molecule type" value="Genomic_DNA"/>
</dbReference>
<dbReference type="AlphaFoldDB" id="A0A1M5S169"/>
<dbReference type="Gene3D" id="2.40.160.10">
    <property type="entry name" value="Porin"/>
    <property type="match status" value="1"/>
</dbReference>
<gene>
    <name evidence="2" type="ORF">SAMN02745129_1832</name>
</gene>
<proteinExistence type="predicted"/>
<organism evidence="2 3">
    <name type="scientific">Ferrimonas marina</name>
    <dbReference type="NCBI Taxonomy" id="299255"/>
    <lineage>
        <taxon>Bacteria</taxon>
        <taxon>Pseudomonadati</taxon>
        <taxon>Pseudomonadota</taxon>
        <taxon>Gammaproteobacteria</taxon>
        <taxon>Alteromonadales</taxon>
        <taxon>Ferrimonadaceae</taxon>
        <taxon>Ferrimonas</taxon>
    </lineage>
</organism>
<keyword evidence="3" id="KW-1185">Reference proteome</keyword>
<evidence type="ECO:0000313" key="3">
    <source>
        <dbReference type="Proteomes" id="UP000184268"/>
    </source>
</evidence>
<keyword evidence="1" id="KW-0732">Signal</keyword>
<reference evidence="2 3" key="1">
    <citation type="submission" date="2016-11" db="EMBL/GenBank/DDBJ databases">
        <authorList>
            <person name="Jaros S."/>
            <person name="Januszkiewicz K."/>
            <person name="Wedrychowicz H."/>
        </authorList>
    </citation>
    <scope>NUCLEOTIDE SEQUENCE [LARGE SCALE GENOMIC DNA]</scope>
    <source>
        <strain evidence="2 3">DSM 16917</strain>
    </source>
</reference>
<evidence type="ECO:0000313" key="2">
    <source>
        <dbReference type="EMBL" id="SHH32204.1"/>
    </source>
</evidence>
<dbReference type="RefSeq" id="WP_073325648.1">
    <property type="nucleotide sequence ID" value="NZ_FQXG01000002.1"/>
</dbReference>
<dbReference type="STRING" id="299255.SAMN02745129_1832"/>
<feature type="signal peptide" evidence="1">
    <location>
        <begin position="1"/>
        <end position="16"/>
    </location>
</feature>
<feature type="chain" id="PRO_5012793511" description="Phosphate-selective porin O and P" evidence="1">
    <location>
        <begin position="17"/>
        <end position="414"/>
    </location>
</feature>
<dbReference type="SUPFAM" id="SSF56935">
    <property type="entry name" value="Porins"/>
    <property type="match status" value="1"/>
</dbReference>
<protein>
    <recommendedName>
        <fullName evidence="4">Phosphate-selective porin O and P</fullName>
    </recommendedName>
</protein>
<dbReference type="Proteomes" id="UP000184268">
    <property type="component" value="Unassembled WGS sequence"/>
</dbReference>
<dbReference type="OrthoDB" id="7531957at2"/>
<evidence type="ECO:0008006" key="4">
    <source>
        <dbReference type="Google" id="ProtNLM"/>
    </source>
</evidence>
<accession>A0A1M5S169</accession>
<evidence type="ECO:0000256" key="1">
    <source>
        <dbReference type="SAM" id="SignalP"/>
    </source>
</evidence>
<name>A0A1M5S169_9GAMM</name>
<sequence>MRRLALLFLFSPISLAAEFSVEAAADVAWVQTSNDAPWMQSWIREGTGITRYDPHSDGLVLSQAMLEAQIDFDNPWQLQATAYYYPDGQKHLGFTEAALTFQPLTSGVKHKVRVGAFYPNFGFENPKPGWQSPYTYTFSAINSWIAEEVRAIGGEWQITVPGKLYHSNHTLSFVSSVFGANDGAGTLLSWRGWALHNRQTLLGERVAFADYPGITGPIELQPNWVEPFIETDNRVGYYLGGHWRHRRNTEVRLYRYDNRADPFAVNDEGQYAWHTKFWTVSAKHLLNRQWRILAQWMDGSTVMGDSKGVNVDFDAWYVLTSYKHHQHRFSLRYDDFKTVDTDQNPVDINDSHGKAWTFAWRYQASQHIEVALEYLYASSWNANRMSTAQLGHQGFDWPQQGSRNQWQLVLSGIY</sequence>
<dbReference type="InterPro" id="IPR023614">
    <property type="entry name" value="Porin_dom_sf"/>
</dbReference>